<accession>A0A1H3S4S3</accession>
<dbReference type="AlphaFoldDB" id="A0A1H3S4S3"/>
<feature type="region of interest" description="Disordered" evidence="1">
    <location>
        <begin position="65"/>
        <end position="84"/>
    </location>
</feature>
<dbReference type="Proteomes" id="UP000183417">
    <property type="component" value="Unassembled WGS sequence"/>
</dbReference>
<dbReference type="RefSeq" id="WP_074923141.1">
    <property type="nucleotide sequence ID" value="NZ_CP141274.1"/>
</dbReference>
<organism evidence="2 3">
    <name type="scientific">Delftia lacustris</name>
    <dbReference type="NCBI Taxonomy" id="558537"/>
    <lineage>
        <taxon>Bacteria</taxon>
        <taxon>Pseudomonadati</taxon>
        <taxon>Pseudomonadota</taxon>
        <taxon>Betaproteobacteria</taxon>
        <taxon>Burkholderiales</taxon>
        <taxon>Comamonadaceae</taxon>
        <taxon>Delftia</taxon>
    </lineage>
</organism>
<name>A0A1H3S4S3_9BURK</name>
<dbReference type="EMBL" id="FNPE01000018">
    <property type="protein sequence ID" value="SDZ32864.1"/>
    <property type="molecule type" value="Genomic_DNA"/>
</dbReference>
<protein>
    <submittedName>
        <fullName evidence="2">Uncharacterized protein</fullName>
    </submittedName>
</protein>
<gene>
    <name evidence="2" type="ORF">SAMN05421547_11834</name>
</gene>
<reference evidence="2 3" key="1">
    <citation type="submission" date="2016-10" db="EMBL/GenBank/DDBJ databases">
        <authorList>
            <person name="de Groot N.N."/>
        </authorList>
    </citation>
    <scope>NUCLEOTIDE SEQUENCE [LARGE SCALE GENOMIC DNA]</scope>
    <source>
        <strain evidence="2 3">LMG 24775</strain>
    </source>
</reference>
<evidence type="ECO:0000313" key="2">
    <source>
        <dbReference type="EMBL" id="SDZ32864.1"/>
    </source>
</evidence>
<evidence type="ECO:0000313" key="3">
    <source>
        <dbReference type="Proteomes" id="UP000183417"/>
    </source>
</evidence>
<proteinExistence type="predicted"/>
<sequence length="84" mass="9024">MPRLHSKTGHGEPAPGGMQASFWPLRQTHAPGSRLKAVFALEAFHRAGSGAGSRLADDAFLARSAYGAEQRPGRNTRLNKETDP</sequence>
<evidence type="ECO:0000256" key="1">
    <source>
        <dbReference type="SAM" id="MobiDB-lite"/>
    </source>
</evidence>
<dbReference type="GeneID" id="94693999"/>
<feature type="region of interest" description="Disordered" evidence="1">
    <location>
        <begin position="1"/>
        <end position="25"/>
    </location>
</feature>